<evidence type="ECO:0000313" key="1">
    <source>
        <dbReference type="EMBL" id="VDK80219.1"/>
    </source>
</evidence>
<name>A0A3P6TA68_CYLGO</name>
<keyword evidence="2" id="KW-1185">Reference proteome</keyword>
<dbReference type="Proteomes" id="UP000271889">
    <property type="component" value="Unassembled WGS sequence"/>
</dbReference>
<gene>
    <name evidence="1" type="ORF">CGOC_LOCUS7675</name>
</gene>
<accession>A0A3P6TA68</accession>
<dbReference type="EMBL" id="UYRV01026982">
    <property type="protein sequence ID" value="VDK80219.1"/>
    <property type="molecule type" value="Genomic_DNA"/>
</dbReference>
<evidence type="ECO:0000313" key="2">
    <source>
        <dbReference type="Proteomes" id="UP000271889"/>
    </source>
</evidence>
<dbReference type="OrthoDB" id="5850772at2759"/>
<reference evidence="1 2" key="1">
    <citation type="submission" date="2018-11" db="EMBL/GenBank/DDBJ databases">
        <authorList>
            <consortium name="Pathogen Informatics"/>
        </authorList>
    </citation>
    <scope>NUCLEOTIDE SEQUENCE [LARGE SCALE GENOMIC DNA]</scope>
</reference>
<dbReference type="AlphaFoldDB" id="A0A3P6TA68"/>
<organism evidence="1 2">
    <name type="scientific">Cylicostephanus goldi</name>
    <name type="common">Nematode worm</name>
    <dbReference type="NCBI Taxonomy" id="71465"/>
    <lineage>
        <taxon>Eukaryota</taxon>
        <taxon>Metazoa</taxon>
        <taxon>Ecdysozoa</taxon>
        <taxon>Nematoda</taxon>
        <taxon>Chromadorea</taxon>
        <taxon>Rhabditida</taxon>
        <taxon>Rhabditina</taxon>
        <taxon>Rhabditomorpha</taxon>
        <taxon>Strongyloidea</taxon>
        <taxon>Strongylidae</taxon>
        <taxon>Cylicostephanus</taxon>
    </lineage>
</organism>
<proteinExistence type="predicted"/>
<sequence>MQSPSPIYLSHWVHGGFLDPILRLLQSAVDVAAANSSNELTPNLLPSVDQLEKDWSAMLPQFEKKEFPFYIQEEIILSSRALQSLAVCQILVKILTRCGSRQSAEAVNKKNKSASSIKVKLFGIEQKIYFVCPCLLFKMFRTILWFTAKPCKPLYAEVLLDYMHI</sequence>
<protein>
    <submittedName>
        <fullName evidence="1">Uncharacterized protein</fullName>
    </submittedName>
</protein>